<accession>A0A5A7VNQ1</accession>
<dbReference type="EMBL" id="SSTE01000555">
    <property type="protein sequence ID" value="KAA0067335.1"/>
    <property type="molecule type" value="Genomic_DNA"/>
</dbReference>
<dbReference type="EMBL" id="SSTD01012000">
    <property type="protein sequence ID" value="TYK08981.1"/>
    <property type="molecule type" value="Genomic_DNA"/>
</dbReference>
<organism evidence="1 3">
    <name type="scientific">Cucumis melo var. makuwa</name>
    <name type="common">Oriental melon</name>
    <dbReference type="NCBI Taxonomy" id="1194695"/>
    <lineage>
        <taxon>Eukaryota</taxon>
        <taxon>Viridiplantae</taxon>
        <taxon>Streptophyta</taxon>
        <taxon>Embryophyta</taxon>
        <taxon>Tracheophyta</taxon>
        <taxon>Spermatophyta</taxon>
        <taxon>Magnoliopsida</taxon>
        <taxon>eudicotyledons</taxon>
        <taxon>Gunneridae</taxon>
        <taxon>Pentapetalae</taxon>
        <taxon>rosids</taxon>
        <taxon>fabids</taxon>
        <taxon>Cucurbitales</taxon>
        <taxon>Cucurbitaceae</taxon>
        <taxon>Benincaseae</taxon>
        <taxon>Cucumis</taxon>
    </lineage>
</organism>
<name>A0A5A7VNQ1_CUCMM</name>
<reference evidence="3 4" key="1">
    <citation type="submission" date="2019-08" db="EMBL/GenBank/DDBJ databases">
        <title>Draft genome sequences of two oriental melons (Cucumis melo L. var makuwa).</title>
        <authorList>
            <person name="Kwon S.-Y."/>
        </authorList>
    </citation>
    <scope>NUCLEOTIDE SEQUENCE [LARGE SCALE GENOMIC DNA]</scope>
    <source>
        <strain evidence="4">cv. Chang Bougi</strain>
        <strain evidence="3">cv. SW 3</strain>
        <tissue evidence="1">Leaf</tissue>
    </source>
</reference>
<evidence type="ECO:0000313" key="3">
    <source>
        <dbReference type="Proteomes" id="UP000321393"/>
    </source>
</evidence>
<dbReference type="AlphaFoldDB" id="A0A5A7VNQ1"/>
<sequence>MNLQMVTVNGVSMPKPEIDWTDAEEQASVGNARAINAIFNGVDLNAFKLINSCTTAKVAWKILEVAYEGTSKVKITRLQLITSKFEALKMTEDKTVSEYNERVLEIANDSLLLGEKISESKIVRKVFLSSPRKFDMKVTAIEEAHDITTLKLDELYGSLFTFEMAMSDTESKKGKEIAFKSVHDQETTVNQSGNEANQDESIALLTKYDGENSIRKVNDFSYRRNSDHDDDEDDHGMNSFIACITKINSKADSERSDIDEDEELTLEELKMLRKEDSEARAIKKRKNSRFNG</sequence>
<evidence type="ECO:0000313" key="1">
    <source>
        <dbReference type="EMBL" id="KAA0067335.1"/>
    </source>
</evidence>
<dbReference type="Proteomes" id="UP000321947">
    <property type="component" value="Unassembled WGS sequence"/>
</dbReference>
<dbReference type="PANTHER" id="PTHR35317">
    <property type="entry name" value="OS04G0629600 PROTEIN"/>
    <property type="match status" value="1"/>
</dbReference>
<protein>
    <submittedName>
        <fullName evidence="1">Gag-pol polyprotein</fullName>
    </submittedName>
</protein>
<dbReference type="PANTHER" id="PTHR35317:SF23">
    <property type="entry name" value="OS04G0629600 PROTEIN"/>
    <property type="match status" value="1"/>
</dbReference>
<proteinExistence type="predicted"/>
<comment type="caution">
    <text evidence="1">The sequence shown here is derived from an EMBL/GenBank/DDBJ whole genome shotgun (WGS) entry which is preliminary data.</text>
</comment>
<dbReference type="Proteomes" id="UP000321393">
    <property type="component" value="Unassembled WGS sequence"/>
</dbReference>
<dbReference type="Pfam" id="PF14223">
    <property type="entry name" value="Retrotran_gag_2"/>
    <property type="match status" value="1"/>
</dbReference>
<evidence type="ECO:0000313" key="2">
    <source>
        <dbReference type="EMBL" id="TYK08981.1"/>
    </source>
</evidence>
<gene>
    <name evidence="2" type="ORF">E5676_scaffold615G00040</name>
    <name evidence="1" type="ORF">E6C27_scaffold179G00450</name>
</gene>
<evidence type="ECO:0000313" key="4">
    <source>
        <dbReference type="Proteomes" id="UP000321947"/>
    </source>
</evidence>